<dbReference type="AlphaFoldDB" id="A0A6C0IG86"/>
<dbReference type="InterPro" id="IPR029767">
    <property type="entry name" value="WecB-like"/>
</dbReference>
<dbReference type="Pfam" id="PF02350">
    <property type="entry name" value="Epimerase_2"/>
    <property type="match status" value="1"/>
</dbReference>
<organism evidence="2">
    <name type="scientific">viral metagenome</name>
    <dbReference type="NCBI Taxonomy" id="1070528"/>
    <lineage>
        <taxon>unclassified sequences</taxon>
        <taxon>metagenomes</taxon>
        <taxon>organismal metagenomes</taxon>
    </lineage>
</organism>
<dbReference type="NCBIfam" id="TIGR00236">
    <property type="entry name" value="wecB"/>
    <property type="match status" value="1"/>
</dbReference>
<dbReference type="InterPro" id="IPR003331">
    <property type="entry name" value="UDP_GlcNAc_Epimerase_2_dom"/>
</dbReference>
<dbReference type="EMBL" id="MN740165">
    <property type="protein sequence ID" value="QHT91545.1"/>
    <property type="molecule type" value="Genomic_DNA"/>
</dbReference>
<dbReference type="PANTHER" id="PTHR43174">
    <property type="entry name" value="UDP-N-ACETYLGLUCOSAMINE 2-EPIMERASE"/>
    <property type="match status" value="1"/>
</dbReference>
<dbReference type="PANTHER" id="PTHR43174:SF1">
    <property type="entry name" value="UDP-N-ACETYLGLUCOSAMINE 2-EPIMERASE"/>
    <property type="match status" value="1"/>
</dbReference>
<feature type="domain" description="UDP-N-acetylglucosamine 2-epimerase" evidence="1">
    <location>
        <begin position="25"/>
        <end position="335"/>
    </location>
</feature>
<proteinExistence type="predicted"/>
<accession>A0A6C0IG86</accession>
<evidence type="ECO:0000259" key="1">
    <source>
        <dbReference type="Pfam" id="PF02350"/>
    </source>
</evidence>
<dbReference type="SUPFAM" id="SSF53756">
    <property type="entry name" value="UDP-Glycosyltransferase/glycogen phosphorylase"/>
    <property type="match status" value="1"/>
</dbReference>
<sequence length="340" mass="39696">MVFFSIIFGTRPEYLKLKPIINIFEKEKYFNYQVIYIQQHETIVDISDNSYIKLPINILSNHRMEDIGIQILSGLQKHLDGSTHLIIQGDTASVFYSALYGFQNKIKVIHIEAGLRTYDLEKPYPEEAYRQMVSRIASYHFTPHIECEQLLKEEKVCGEIYTVGNTILDLIKSYNLKVVKGNKVLITFHRRENWDKVLDFIKVINGIANNNIHLQFIWYLHPNKELQKIVKEHISSVIMLEEPMNHIEFSKEIASCYTLLTDSGGIQEEASFLGKQTIVLRKTTERNHIQYPYIQTIESFENIEEIFNNLLKENLSECNVYGNGNSSERIYELLKSHILL</sequence>
<dbReference type="Gene3D" id="3.40.50.2000">
    <property type="entry name" value="Glycogen Phosphorylase B"/>
    <property type="match status" value="2"/>
</dbReference>
<reference evidence="2" key="1">
    <citation type="journal article" date="2020" name="Nature">
        <title>Giant virus diversity and host interactions through global metagenomics.</title>
        <authorList>
            <person name="Schulz F."/>
            <person name="Roux S."/>
            <person name="Paez-Espino D."/>
            <person name="Jungbluth S."/>
            <person name="Walsh D.A."/>
            <person name="Denef V.J."/>
            <person name="McMahon K.D."/>
            <person name="Konstantinidis K.T."/>
            <person name="Eloe-Fadrosh E.A."/>
            <person name="Kyrpides N.C."/>
            <person name="Woyke T."/>
        </authorList>
    </citation>
    <scope>NUCLEOTIDE SEQUENCE</scope>
    <source>
        <strain evidence="2">GVMAG-M-3300023184-77</strain>
    </source>
</reference>
<name>A0A6C0IG86_9ZZZZ</name>
<evidence type="ECO:0000313" key="2">
    <source>
        <dbReference type="EMBL" id="QHT91545.1"/>
    </source>
</evidence>
<protein>
    <recommendedName>
        <fullName evidence="1">UDP-N-acetylglucosamine 2-epimerase domain-containing protein</fullName>
    </recommendedName>
</protein>